<dbReference type="EMBL" id="BMIP01000005">
    <property type="protein sequence ID" value="GGD73489.1"/>
    <property type="molecule type" value="Genomic_DNA"/>
</dbReference>
<accession>A0A916Z2V6</accession>
<comment type="caution">
    <text evidence="3">The sequence shown here is derived from an EMBL/GenBank/DDBJ whole genome shotgun (WGS) entry which is preliminary data.</text>
</comment>
<dbReference type="GO" id="GO:0016158">
    <property type="term" value="F:inositol hexakisphosphate 3-phosphatase activity"/>
    <property type="evidence" value="ECO:0007669"/>
    <property type="project" value="InterPro"/>
</dbReference>
<dbReference type="PROSITE" id="PS51662">
    <property type="entry name" value="BP_PHYTASE"/>
    <property type="match status" value="1"/>
</dbReference>
<evidence type="ECO:0000259" key="2">
    <source>
        <dbReference type="PROSITE" id="PS51662"/>
    </source>
</evidence>
<dbReference type="InterPro" id="IPR003431">
    <property type="entry name" value="B-propeller_Phytase"/>
</dbReference>
<dbReference type="AlphaFoldDB" id="A0A916Z2V6"/>
<feature type="chain" id="PRO_5038056054" description="BPP domain-containing protein" evidence="1">
    <location>
        <begin position="23"/>
        <end position="363"/>
    </location>
</feature>
<reference evidence="3" key="2">
    <citation type="submission" date="2020-09" db="EMBL/GenBank/DDBJ databases">
        <authorList>
            <person name="Sun Q."/>
            <person name="Zhou Y."/>
        </authorList>
    </citation>
    <scope>NUCLEOTIDE SEQUENCE</scope>
    <source>
        <strain evidence="3">CGMCC 1.15360</strain>
    </source>
</reference>
<feature type="signal peptide" evidence="1">
    <location>
        <begin position="1"/>
        <end position="22"/>
    </location>
</feature>
<feature type="domain" description="BPP" evidence="2">
    <location>
        <begin position="30"/>
        <end position="359"/>
    </location>
</feature>
<gene>
    <name evidence="3" type="ORF">GCM10010990_23890</name>
</gene>
<name>A0A916Z2V6_9SPHN</name>
<evidence type="ECO:0000256" key="1">
    <source>
        <dbReference type="SAM" id="SignalP"/>
    </source>
</evidence>
<protein>
    <recommendedName>
        <fullName evidence="2">BPP domain-containing protein</fullName>
    </recommendedName>
</protein>
<sequence>MLERIMNARAGLSALAPALVLAACAGAEAPAFSPWPTGTVTASVETAPVGTANADAADDPAIWRNAADPAKSIVLGTDKKAGIYSYDLSGKVMDFVPAGLLNNVDLVELADGTVLVAASDRTEETVARIAFFTLAADGTLTAGPKLPVGSGEAYGFCMAPAAAPGQLARSYVVTKAGPVIETVLGGTADAPIAISTRTLAIPTQSEGCVVDPRTDMLYVGEELVGVHRFDLSEADPKGEIVASADGLALVADVEGLALAPMGKNGGMLIASSQGDNAYVGFMLPGMEYVGRVRIGDGEMIDGTSETDGIAFAAGDFGPAFPNGIFIAQDGDNASEGASISGASTQNFKLVRGDSLIAALGAKN</sequence>
<keyword evidence="4" id="KW-1185">Reference proteome</keyword>
<organism evidence="3 4">
    <name type="scientific">Croceicoccus mobilis</name>
    <dbReference type="NCBI Taxonomy" id="1703339"/>
    <lineage>
        <taxon>Bacteria</taxon>
        <taxon>Pseudomonadati</taxon>
        <taxon>Pseudomonadota</taxon>
        <taxon>Alphaproteobacteria</taxon>
        <taxon>Sphingomonadales</taxon>
        <taxon>Erythrobacteraceae</taxon>
        <taxon>Croceicoccus</taxon>
    </lineage>
</organism>
<keyword evidence="1" id="KW-0732">Signal</keyword>
<dbReference type="Pfam" id="PF02333">
    <property type="entry name" value="Phytase"/>
    <property type="match status" value="1"/>
</dbReference>
<dbReference type="SUPFAM" id="SSF50956">
    <property type="entry name" value="Thermostable phytase (3-phytase)"/>
    <property type="match status" value="1"/>
</dbReference>
<evidence type="ECO:0000313" key="3">
    <source>
        <dbReference type="EMBL" id="GGD73489.1"/>
    </source>
</evidence>
<proteinExistence type="predicted"/>
<dbReference type="Gene3D" id="2.120.10.30">
    <property type="entry name" value="TolB, C-terminal domain"/>
    <property type="match status" value="1"/>
</dbReference>
<dbReference type="Proteomes" id="UP000612349">
    <property type="component" value="Unassembled WGS sequence"/>
</dbReference>
<reference evidence="3" key="1">
    <citation type="journal article" date="2014" name="Int. J. Syst. Evol. Microbiol.">
        <title>Complete genome sequence of Corynebacterium casei LMG S-19264T (=DSM 44701T), isolated from a smear-ripened cheese.</title>
        <authorList>
            <consortium name="US DOE Joint Genome Institute (JGI-PGF)"/>
            <person name="Walter F."/>
            <person name="Albersmeier A."/>
            <person name="Kalinowski J."/>
            <person name="Ruckert C."/>
        </authorList>
    </citation>
    <scope>NUCLEOTIDE SEQUENCE</scope>
    <source>
        <strain evidence="3">CGMCC 1.15360</strain>
    </source>
</reference>
<dbReference type="PROSITE" id="PS51257">
    <property type="entry name" value="PROKAR_LIPOPROTEIN"/>
    <property type="match status" value="1"/>
</dbReference>
<evidence type="ECO:0000313" key="4">
    <source>
        <dbReference type="Proteomes" id="UP000612349"/>
    </source>
</evidence>
<dbReference type="InterPro" id="IPR011042">
    <property type="entry name" value="6-blade_b-propeller_TolB-like"/>
</dbReference>